<dbReference type="InterPro" id="IPR029044">
    <property type="entry name" value="Nucleotide-diphossugar_trans"/>
</dbReference>
<dbReference type="Pfam" id="PF00535">
    <property type="entry name" value="Glycos_transf_2"/>
    <property type="match status" value="1"/>
</dbReference>
<evidence type="ECO:0000256" key="2">
    <source>
        <dbReference type="ARBA" id="ARBA00022676"/>
    </source>
</evidence>
<evidence type="ECO:0000256" key="1">
    <source>
        <dbReference type="ARBA" id="ARBA00006739"/>
    </source>
</evidence>
<keyword evidence="6" id="KW-1185">Reference proteome</keyword>
<evidence type="ECO:0000256" key="3">
    <source>
        <dbReference type="ARBA" id="ARBA00022679"/>
    </source>
</evidence>
<keyword evidence="2" id="KW-0328">Glycosyltransferase</keyword>
<dbReference type="PANTHER" id="PTHR43179:SF12">
    <property type="entry name" value="GALACTOFURANOSYLTRANSFERASE GLFT2"/>
    <property type="match status" value="1"/>
</dbReference>
<dbReference type="Proteomes" id="UP000555756">
    <property type="component" value="Unassembled WGS sequence"/>
</dbReference>
<evidence type="ECO:0000313" key="5">
    <source>
        <dbReference type="EMBL" id="MBB2191748.1"/>
    </source>
</evidence>
<feature type="domain" description="Glycosyltransferase 2-like" evidence="4">
    <location>
        <begin position="6"/>
        <end position="117"/>
    </location>
</feature>
<dbReference type="Gene3D" id="3.90.550.10">
    <property type="entry name" value="Spore Coat Polysaccharide Biosynthesis Protein SpsA, Chain A"/>
    <property type="match status" value="1"/>
</dbReference>
<dbReference type="AlphaFoldDB" id="A0A7W4JVN3"/>
<evidence type="ECO:0000259" key="4">
    <source>
        <dbReference type="Pfam" id="PF00535"/>
    </source>
</evidence>
<protein>
    <submittedName>
        <fullName evidence="5">Glycosyltransferase</fullName>
    </submittedName>
</protein>
<proteinExistence type="inferred from homology"/>
<organism evidence="5 6">
    <name type="scientific">Gluconacetobacter azotocaptans</name>
    <dbReference type="NCBI Taxonomy" id="142834"/>
    <lineage>
        <taxon>Bacteria</taxon>
        <taxon>Pseudomonadati</taxon>
        <taxon>Pseudomonadota</taxon>
        <taxon>Alphaproteobacteria</taxon>
        <taxon>Acetobacterales</taxon>
        <taxon>Acetobacteraceae</taxon>
        <taxon>Gluconacetobacter</taxon>
    </lineage>
</organism>
<comment type="similarity">
    <text evidence="1">Belongs to the glycosyltransferase 2 family.</text>
</comment>
<reference evidence="5 6" key="1">
    <citation type="submission" date="2020-04" db="EMBL/GenBank/DDBJ databases">
        <title>Description of novel Gluconacetobacter.</title>
        <authorList>
            <person name="Sombolestani A."/>
        </authorList>
    </citation>
    <scope>NUCLEOTIDE SEQUENCE [LARGE SCALE GENOMIC DNA]</scope>
    <source>
        <strain evidence="5 6">LMG 21311</strain>
    </source>
</reference>
<dbReference type="EMBL" id="JABEQF010000021">
    <property type="protein sequence ID" value="MBB2191748.1"/>
    <property type="molecule type" value="Genomic_DNA"/>
</dbReference>
<dbReference type="PANTHER" id="PTHR43179">
    <property type="entry name" value="RHAMNOSYLTRANSFERASE WBBL"/>
    <property type="match status" value="1"/>
</dbReference>
<name>A0A7W4JVN3_9PROT</name>
<comment type="caution">
    <text evidence="5">The sequence shown here is derived from an EMBL/GenBank/DDBJ whole genome shotgun (WGS) entry which is preliminary data.</text>
</comment>
<keyword evidence="3 5" id="KW-0808">Transferase</keyword>
<gene>
    <name evidence="5" type="ORF">HLH34_17585</name>
</gene>
<sequence>MAIAALIVTCNRLDKLKACWAASVRVGFERIVIVDNASDDGTGAWLATLDDPRLHVLSLPGNIGGAGGFRQGARYLAGQRDIDWVVFYDDDAAPPPDLIERFASVQATPWRAYCCKVVDGRGVPCRMNLPYVTLPQSTLGDILAPFVGRRPRLDPSHASTVGSFSFVGLILDNDVLRPTCDAIDDSLFLYFDDLYYAYDLTRQGIRIRYSPEIVFTHDVPAAPGALPPWKIYYLVRNLILSRRRFSSRPPYSIPSIVLRIARYALTAIRQTPRGTALRYLYRGVRDGVQGHTGKRH</sequence>
<dbReference type="GO" id="GO:0016757">
    <property type="term" value="F:glycosyltransferase activity"/>
    <property type="evidence" value="ECO:0007669"/>
    <property type="project" value="UniProtKB-KW"/>
</dbReference>
<dbReference type="SUPFAM" id="SSF53448">
    <property type="entry name" value="Nucleotide-diphospho-sugar transferases"/>
    <property type="match status" value="1"/>
</dbReference>
<accession>A0A7W4JVN3</accession>
<dbReference type="InterPro" id="IPR001173">
    <property type="entry name" value="Glyco_trans_2-like"/>
</dbReference>
<evidence type="ECO:0000313" key="6">
    <source>
        <dbReference type="Proteomes" id="UP000555756"/>
    </source>
</evidence>